<comment type="caution">
    <text evidence="1">The sequence shown here is derived from an EMBL/GenBank/DDBJ whole genome shotgun (WGS) entry which is preliminary data.</text>
</comment>
<organism evidence="1 2">
    <name type="scientific">Tetrapyrgos nigripes</name>
    <dbReference type="NCBI Taxonomy" id="182062"/>
    <lineage>
        <taxon>Eukaryota</taxon>
        <taxon>Fungi</taxon>
        <taxon>Dikarya</taxon>
        <taxon>Basidiomycota</taxon>
        <taxon>Agaricomycotina</taxon>
        <taxon>Agaricomycetes</taxon>
        <taxon>Agaricomycetidae</taxon>
        <taxon>Agaricales</taxon>
        <taxon>Marasmiineae</taxon>
        <taxon>Marasmiaceae</taxon>
        <taxon>Tetrapyrgos</taxon>
    </lineage>
</organism>
<proteinExistence type="predicted"/>
<sequence>MFSSTLLKRTAVRLVCLAIPIILILVASHSVLQSSKSFQLYGTDHKTRTTSPYAHSRPGSKGSEGILLVSCLFPLSKAKHSADDYAYWMSNFLGKVKTDIYFYTTPGMASTIARLRGDLPIIINTTFSSPYDIPPLLGLEDHYEEMHRKDRERKIHSPELYAVWNGKAYYLDEALKNSVNEYEYVFWTDAGSFRREHFYEDWPDYDRVEELWEEGSKMSGMRKEDLFFIPTAEAPGTSHRYWEENMGPVDTDFTEGSFFGGRVEAIEWFRKVFYAYHDHYLSLGMFVGKDQTVFNSIMLLYPSRIITVWLTDPHAPAHKGLYRSVDAGMLGDCGNPWFYYQFFLAEVSTRGKMREFWKAEREYTWDWWEQRQTCRLTRLLTMKDLLGRRYGYRYIPPGPTLRL</sequence>
<gene>
    <name evidence="1" type="ORF">D9758_006310</name>
</gene>
<evidence type="ECO:0000313" key="1">
    <source>
        <dbReference type="EMBL" id="KAF5355469.1"/>
    </source>
</evidence>
<reference evidence="1 2" key="1">
    <citation type="journal article" date="2020" name="ISME J.">
        <title>Uncovering the hidden diversity of litter-decomposition mechanisms in mushroom-forming fungi.</title>
        <authorList>
            <person name="Floudas D."/>
            <person name="Bentzer J."/>
            <person name="Ahren D."/>
            <person name="Johansson T."/>
            <person name="Persson P."/>
            <person name="Tunlid A."/>
        </authorList>
    </citation>
    <scope>NUCLEOTIDE SEQUENCE [LARGE SCALE GENOMIC DNA]</scope>
    <source>
        <strain evidence="1 2">CBS 291.85</strain>
    </source>
</reference>
<dbReference type="OrthoDB" id="411632at2759"/>
<dbReference type="Proteomes" id="UP000559256">
    <property type="component" value="Unassembled WGS sequence"/>
</dbReference>
<keyword evidence="2" id="KW-1185">Reference proteome</keyword>
<accession>A0A8H5G070</accession>
<dbReference type="EMBL" id="JAACJM010000056">
    <property type="protein sequence ID" value="KAF5355469.1"/>
    <property type="molecule type" value="Genomic_DNA"/>
</dbReference>
<name>A0A8H5G070_9AGAR</name>
<protein>
    <submittedName>
        <fullName evidence="1">Uncharacterized protein</fullName>
    </submittedName>
</protein>
<dbReference type="AlphaFoldDB" id="A0A8H5G070"/>
<evidence type="ECO:0000313" key="2">
    <source>
        <dbReference type="Proteomes" id="UP000559256"/>
    </source>
</evidence>